<keyword evidence="4" id="KW-1185">Reference proteome</keyword>
<dbReference type="OrthoDB" id="3647238at2759"/>
<evidence type="ECO:0000259" key="2">
    <source>
        <dbReference type="Pfam" id="PF06985"/>
    </source>
</evidence>
<dbReference type="InterPro" id="IPR052895">
    <property type="entry name" value="HetReg/Transcr_Mod"/>
</dbReference>
<comment type="caution">
    <text evidence="3">The sequence shown here is derived from an EMBL/GenBank/DDBJ whole genome shotgun (WGS) entry which is preliminary data.</text>
</comment>
<organism evidence="3 4">
    <name type="scientific">Pseudocercospora fuligena</name>
    <dbReference type="NCBI Taxonomy" id="685502"/>
    <lineage>
        <taxon>Eukaryota</taxon>
        <taxon>Fungi</taxon>
        <taxon>Dikarya</taxon>
        <taxon>Ascomycota</taxon>
        <taxon>Pezizomycotina</taxon>
        <taxon>Dothideomycetes</taxon>
        <taxon>Dothideomycetidae</taxon>
        <taxon>Mycosphaerellales</taxon>
        <taxon>Mycosphaerellaceae</taxon>
        <taxon>Pseudocercospora</taxon>
    </lineage>
</organism>
<dbReference type="PANTHER" id="PTHR24148">
    <property type="entry name" value="ANKYRIN REPEAT DOMAIN-CONTAINING PROTEIN 39 HOMOLOG-RELATED"/>
    <property type="match status" value="1"/>
</dbReference>
<feature type="region of interest" description="Disordered" evidence="1">
    <location>
        <begin position="539"/>
        <end position="561"/>
    </location>
</feature>
<evidence type="ECO:0000256" key="1">
    <source>
        <dbReference type="SAM" id="MobiDB-lite"/>
    </source>
</evidence>
<feature type="domain" description="Heterokaryon incompatibility" evidence="2">
    <location>
        <begin position="13"/>
        <end position="150"/>
    </location>
</feature>
<sequence>MFVADITAVSGNYTAVSYVWGTSAPSHEIEINGCRLGVRYNCWYALRQIKWRRQRDARVKRWCWIDALCIDQEYHGEKNSQVSQMGLIFSQAYEVAACMGEHLDTIMSPKSLDLQVASRQNRKPYDSQQLPYAEAFLRRPYFERIWTTQECILARRLKVFIGTYCWPWSDLMSALGTRHDSERASETALGTCSAVVQELRLLDRDIAYYSQPELQVLVSKYGRRYCLDPRDKIYGILPLAAPIYKQEMRIDYDKTLCEILIDYMRVCTISMDTFANAISDAMRDPHTGSPEASSERSLKILVEAFSSSTDFHEDLALFMSGTHQSFSLFTFDSGADEKPIPIQIYQISTAYGDQFSLPDLDLCLQLKAKGYRFDRGNNHTPKEVNQKLQWKCLQVRAPQSKLGNIELLVPSSTQNGDFLVLAQRHKSVCLGDDIAMVCRQTPDPSDLGPRQLRLVGFARSPTSSLSMEGMPDSWLAASLCALELLDKDTILLTLLHHYRFPCVTTVYDPHPLWKDTYIKSYLTLGDTLESLFETDAEIDEPPSFDSSEAASQSPHHHKRGKYAMVKRAWRGVTH</sequence>
<dbReference type="Pfam" id="PF06985">
    <property type="entry name" value="HET"/>
    <property type="match status" value="1"/>
</dbReference>
<dbReference type="AlphaFoldDB" id="A0A8H6RRS7"/>
<name>A0A8H6RRS7_9PEZI</name>
<gene>
    <name evidence="3" type="ORF">HII31_02544</name>
</gene>
<accession>A0A8H6RRS7</accession>
<dbReference type="InterPro" id="IPR010730">
    <property type="entry name" value="HET"/>
</dbReference>
<reference evidence="3" key="1">
    <citation type="submission" date="2020-04" db="EMBL/GenBank/DDBJ databases">
        <title>Draft genome resource of the tomato pathogen Pseudocercospora fuligena.</title>
        <authorList>
            <person name="Zaccaron A."/>
        </authorList>
    </citation>
    <scope>NUCLEOTIDE SEQUENCE</scope>
    <source>
        <strain evidence="3">PF001</strain>
    </source>
</reference>
<evidence type="ECO:0000313" key="3">
    <source>
        <dbReference type="EMBL" id="KAF7196143.1"/>
    </source>
</evidence>
<dbReference type="EMBL" id="JABCIY010000031">
    <property type="protein sequence ID" value="KAF7196143.1"/>
    <property type="molecule type" value="Genomic_DNA"/>
</dbReference>
<evidence type="ECO:0000313" key="4">
    <source>
        <dbReference type="Proteomes" id="UP000660729"/>
    </source>
</evidence>
<dbReference type="Proteomes" id="UP000660729">
    <property type="component" value="Unassembled WGS sequence"/>
</dbReference>
<dbReference type="PANTHER" id="PTHR24148:SF64">
    <property type="entry name" value="HETEROKARYON INCOMPATIBILITY DOMAIN-CONTAINING PROTEIN"/>
    <property type="match status" value="1"/>
</dbReference>
<feature type="compositionally biased region" description="Polar residues" evidence="1">
    <location>
        <begin position="544"/>
        <end position="553"/>
    </location>
</feature>
<proteinExistence type="predicted"/>
<protein>
    <submittedName>
        <fullName evidence="3">Heterokaryon incompatibility protein 6, OR allele</fullName>
    </submittedName>
</protein>